<accession>A0ABW0Q5A7</accession>
<evidence type="ECO:0000256" key="1">
    <source>
        <dbReference type="SAM" id="MobiDB-lite"/>
    </source>
</evidence>
<feature type="region of interest" description="Disordered" evidence="1">
    <location>
        <begin position="723"/>
        <end position="748"/>
    </location>
</feature>
<protein>
    <submittedName>
        <fullName evidence="2">Uncharacterized protein</fullName>
    </submittedName>
</protein>
<gene>
    <name evidence="2" type="ORF">ACFPP7_02905</name>
</gene>
<dbReference type="EMBL" id="JBHSMX010000006">
    <property type="protein sequence ID" value="MFC5519868.1"/>
    <property type="molecule type" value="Genomic_DNA"/>
</dbReference>
<feature type="compositionally biased region" description="Basic and acidic residues" evidence="1">
    <location>
        <begin position="440"/>
        <end position="465"/>
    </location>
</feature>
<organism evidence="2 3">
    <name type="scientific">Polaromonas jejuensis</name>
    <dbReference type="NCBI Taxonomy" id="457502"/>
    <lineage>
        <taxon>Bacteria</taxon>
        <taxon>Pseudomonadati</taxon>
        <taxon>Pseudomonadota</taxon>
        <taxon>Betaproteobacteria</taxon>
        <taxon>Burkholderiales</taxon>
        <taxon>Comamonadaceae</taxon>
        <taxon>Polaromonas</taxon>
    </lineage>
</organism>
<proteinExistence type="predicted"/>
<dbReference type="RefSeq" id="WP_157090410.1">
    <property type="nucleotide sequence ID" value="NZ_JBHSMX010000006.1"/>
</dbReference>
<name>A0ABW0Q5A7_9BURK</name>
<keyword evidence="3" id="KW-1185">Reference proteome</keyword>
<comment type="caution">
    <text evidence="2">The sequence shown here is derived from an EMBL/GenBank/DDBJ whole genome shotgun (WGS) entry which is preliminary data.</text>
</comment>
<evidence type="ECO:0000313" key="2">
    <source>
        <dbReference type="EMBL" id="MFC5519868.1"/>
    </source>
</evidence>
<evidence type="ECO:0000313" key="3">
    <source>
        <dbReference type="Proteomes" id="UP001596084"/>
    </source>
</evidence>
<feature type="region of interest" description="Disordered" evidence="1">
    <location>
        <begin position="435"/>
        <end position="477"/>
    </location>
</feature>
<sequence>MTPCLKPMDVLDNCPGVAILAGPTRVLGFNVKTDVLWLINLPRRLPKSEKASAKRGYLAGPYQRSLAEFEEHIQDSRLYRLKHIPNPRLQLADADRLTECKDDIQRRAVLADHQRRDHRYGIIRPLLCRPGTNEVRTPLDILSDNSLAKRLATQAKNRKHDRATVYNWLHRYWAGGCQKNTLLSNFDNCGNPGQPKPQTAKLGRSTRLYKKNPSTTRGYSLTDDDKQKLGWGYLLIKHDVPMHDAYLTTCSVHWAEHQVDNLGQVRAVLFPPTERPTFGQFVRWGKLLNNITVTDMLLGPTKARQRSDARGGSEQDLVVAVGQLAGFDGTSTDVYLTSHRSRLKKLPPMTRLILKEVRVGLIYGWHCSWEPPSPKTAMLAILHGAMPSKVAWAKRFGIELEENVIPGMLCRNHLADNGELKGAEPTEAETQFGYGIDIPSTKRGDRKGGVESQHHADHAHLDRKLPGTTRGKRSERGDVLPVTQGLWNYYEYMRAFIERVVWHNSKQEVPDLAPDDMLLADPPISPTRVNIYRWLTDRGMNVSLPYDYEALRAFTLPDVDAVIRKNGIYLEVKIHGRKVLLPRLRYTSEALVKLGLMSQVKRTGSPQHTRLKMDITDLSQAWLPTKSGLIQVFSSARDKTIHSRLTLNQYVDFVEEKILEKDARKGEVEQGLTDTILRRAAVTDTAKAELKTEIKRHGKRVSIASLKSNLRQNRDEEMKYLREQQREQERDSKPACDQISLTPQTDAVDDTLSAAELLMEELHGREMTQ</sequence>
<reference evidence="3" key="1">
    <citation type="journal article" date="2019" name="Int. J. Syst. Evol. Microbiol.">
        <title>The Global Catalogue of Microorganisms (GCM) 10K type strain sequencing project: providing services to taxonomists for standard genome sequencing and annotation.</title>
        <authorList>
            <consortium name="The Broad Institute Genomics Platform"/>
            <consortium name="The Broad Institute Genome Sequencing Center for Infectious Disease"/>
            <person name="Wu L."/>
            <person name="Ma J."/>
        </authorList>
    </citation>
    <scope>NUCLEOTIDE SEQUENCE [LARGE SCALE GENOMIC DNA]</scope>
    <source>
        <strain evidence="3">CGMCC 4.7277</strain>
    </source>
</reference>
<dbReference type="Proteomes" id="UP001596084">
    <property type="component" value="Unassembled WGS sequence"/>
</dbReference>
<feature type="compositionally biased region" description="Basic and acidic residues" evidence="1">
    <location>
        <begin position="723"/>
        <end position="734"/>
    </location>
</feature>